<sequence length="190" mass="21047">MSAVASLKCEFCWSQGKDCKNTSLLGITTPIQECNMDINGFCISGIGNAKMAGSASKFVFKSCVNGEFCHAGYSSAIVTSDMYMLIKTSCCNTDMCNSEPLEMPEPEKRELNGLKCPSCAYFGADQCRSTKTVSCRNDEDHCFYFGGRIGVALSEWSEAEALHLEKCWKLVQFPPLTYNERWIASAKEIR</sequence>
<dbReference type="GO" id="GO:0005576">
    <property type="term" value="C:extracellular region"/>
    <property type="evidence" value="ECO:0007669"/>
    <property type="project" value="UniProtKB-SubCell"/>
</dbReference>
<comment type="subcellular location">
    <subcellularLocation>
        <location evidence="1">Secreted</location>
    </subcellularLocation>
</comment>
<evidence type="ECO:0000313" key="5">
    <source>
        <dbReference type="EMBL" id="CAI5781062.1"/>
    </source>
</evidence>
<evidence type="ECO:0000259" key="4">
    <source>
        <dbReference type="Pfam" id="PF00021"/>
    </source>
</evidence>
<dbReference type="Proteomes" id="UP001178461">
    <property type="component" value="Chromosome 8"/>
</dbReference>
<evidence type="ECO:0000256" key="1">
    <source>
        <dbReference type="ARBA" id="ARBA00004613"/>
    </source>
</evidence>
<evidence type="ECO:0000256" key="2">
    <source>
        <dbReference type="ARBA" id="ARBA00022525"/>
    </source>
</evidence>
<keyword evidence="6" id="KW-1185">Reference proteome</keyword>
<evidence type="ECO:0000313" key="6">
    <source>
        <dbReference type="Proteomes" id="UP001178461"/>
    </source>
</evidence>
<keyword evidence="3" id="KW-1015">Disulfide bond</keyword>
<dbReference type="SUPFAM" id="SSF57302">
    <property type="entry name" value="Snake toxin-like"/>
    <property type="match status" value="2"/>
</dbReference>
<name>A0AA35KP80_9SAUR</name>
<dbReference type="AlphaFoldDB" id="A0AA35KP80"/>
<gene>
    <name evidence="5" type="ORF">PODLI_1B042253</name>
</gene>
<proteinExistence type="predicted"/>
<dbReference type="EMBL" id="OX395133">
    <property type="protein sequence ID" value="CAI5781062.1"/>
    <property type="molecule type" value="Genomic_DNA"/>
</dbReference>
<dbReference type="Gene3D" id="2.10.60.10">
    <property type="entry name" value="CD59"/>
    <property type="match status" value="2"/>
</dbReference>
<dbReference type="PANTHER" id="PTHR20914">
    <property type="entry name" value="LY6/PLAUR DOMAIN-CONTAINING PROTEIN 8"/>
    <property type="match status" value="1"/>
</dbReference>
<feature type="domain" description="UPAR/Ly6" evidence="4">
    <location>
        <begin position="112"/>
        <end position="144"/>
    </location>
</feature>
<protein>
    <recommendedName>
        <fullName evidence="4">UPAR/Ly6 domain-containing protein</fullName>
    </recommendedName>
</protein>
<feature type="domain" description="UPAR/Ly6" evidence="4">
    <location>
        <begin position="18"/>
        <end position="98"/>
    </location>
</feature>
<dbReference type="InterPro" id="IPR045860">
    <property type="entry name" value="Snake_toxin-like_sf"/>
</dbReference>
<dbReference type="InterPro" id="IPR050918">
    <property type="entry name" value="CNF-like_PLA2_Inhibitor"/>
</dbReference>
<evidence type="ECO:0000256" key="3">
    <source>
        <dbReference type="ARBA" id="ARBA00023157"/>
    </source>
</evidence>
<dbReference type="Pfam" id="PF00021">
    <property type="entry name" value="UPAR_LY6"/>
    <property type="match status" value="2"/>
</dbReference>
<organism evidence="5 6">
    <name type="scientific">Podarcis lilfordi</name>
    <name type="common">Lilford's wall lizard</name>
    <dbReference type="NCBI Taxonomy" id="74358"/>
    <lineage>
        <taxon>Eukaryota</taxon>
        <taxon>Metazoa</taxon>
        <taxon>Chordata</taxon>
        <taxon>Craniata</taxon>
        <taxon>Vertebrata</taxon>
        <taxon>Euteleostomi</taxon>
        <taxon>Lepidosauria</taxon>
        <taxon>Squamata</taxon>
        <taxon>Bifurcata</taxon>
        <taxon>Unidentata</taxon>
        <taxon>Episquamata</taxon>
        <taxon>Laterata</taxon>
        <taxon>Lacertibaenia</taxon>
        <taxon>Lacertidae</taxon>
        <taxon>Podarcis</taxon>
    </lineage>
</organism>
<dbReference type="PANTHER" id="PTHR20914:SF9">
    <property type="entry name" value="COILED, ISOFORM A"/>
    <property type="match status" value="1"/>
</dbReference>
<accession>A0AA35KP80</accession>
<keyword evidence="2" id="KW-0964">Secreted</keyword>
<reference evidence="5" key="1">
    <citation type="submission" date="2022-12" db="EMBL/GenBank/DDBJ databases">
        <authorList>
            <person name="Alioto T."/>
            <person name="Alioto T."/>
            <person name="Gomez Garrido J."/>
        </authorList>
    </citation>
    <scope>NUCLEOTIDE SEQUENCE</scope>
</reference>
<dbReference type="InterPro" id="IPR016054">
    <property type="entry name" value="LY6_UPA_recep-like"/>
</dbReference>